<dbReference type="InterPro" id="IPR011761">
    <property type="entry name" value="ATP-grasp"/>
</dbReference>
<dbReference type="PANTHER" id="PTHR21621">
    <property type="entry name" value="RIBOSOMAL PROTEIN S6 MODIFICATION PROTEIN"/>
    <property type="match status" value="1"/>
</dbReference>
<keyword evidence="1" id="KW-0067">ATP-binding</keyword>
<dbReference type="EMBL" id="JBHLWE010000006">
    <property type="protein sequence ID" value="MFC0339558.1"/>
    <property type="molecule type" value="Genomic_DNA"/>
</dbReference>
<dbReference type="RefSeq" id="WP_377697236.1">
    <property type="nucleotide sequence ID" value="NZ_JBHLWE010000006.1"/>
</dbReference>
<organism evidence="3 4">
    <name type="scientific">Paracoccus niistensis</name>
    <dbReference type="NCBI Taxonomy" id="632935"/>
    <lineage>
        <taxon>Bacteria</taxon>
        <taxon>Pseudomonadati</taxon>
        <taxon>Pseudomonadota</taxon>
        <taxon>Alphaproteobacteria</taxon>
        <taxon>Rhodobacterales</taxon>
        <taxon>Paracoccaceae</taxon>
        <taxon>Paracoccus</taxon>
    </lineage>
</organism>
<keyword evidence="1" id="KW-0547">Nucleotide-binding</keyword>
<name>A0ABV6I000_9RHOB</name>
<reference evidence="3 4" key="1">
    <citation type="submission" date="2024-09" db="EMBL/GenBank/DDBJ databases">
        <authorList>
            <person name="Sun Q."/>
            <person name="Mori K."/>
        </authorList>
    </citation>
    <scope>NUCLEOTIDE SEQUENCE [LARGE SCALE GENOMIC DNA]</scope>
    <source>
        <strain evidence="3 4">KCTC 22789</strain>
    </source>
</reference>
<dbReference type="InterPro" id="IPR048936">
    <property type="entry name" value="MvdD-like_ATPgrasp"/>
</dbReference>
<accession>A0ABV6I000</accession>
<dbReference type="Gene3D" id="3.30.470.20">
    <property type="entry name" value="ATP-grasp fold, B domain"/>
    <property type="match status" value="1"/>
</dbReference>
<dbReference type="Pfam" id="PF21068">
    <property type="entry name" value="ATPgraspMvdD"/>
    <property type="match status" value="1"/>
</dbReference>
<evidence type="ECO:0000256" key="1">
    <source>
        <dbReference type="PROSITE-ProRule" id="PRU00409"/>
    </source>
</evidence>
<evidence type="ECO:0000313" key="4">
    <source>
        <dbReference type="Proteomes" id="UP001589799"/>
    </source>
</evidence>
<evidence type="ECO:0000313" key="3">
    <source>
        <dbReference type="EMBL" id="MFC0339558.1"/>
    </source>
</evidence>
<comment type="caution">
    <text evidence="3">The sequence shown here is derived from an EMBL/GenBank/DDBJ whole genome shotgun (WGS) entry which is preliminary data.</text>
</comment>
<gene>
    <name evidence="3" type="ORF">ACFFII_02115</name>
</gene>
<protein>
    <submittedName>
        <fullName evidence="3">MvdC/MvdD family ATP grasp protein</fullName>
    </submittedName>
</protein>
<sequence>MILIVSFTDNEHVRRVTRNLTRPFTVVDTAWFPSRLGLTVKAGAAGFEFGFRHPDGNDVDLLAVGAVWYRRLRPLGLDPALADGVSRLFAWSESNEALLGTWYSLECFWMNPPLADEAAQRKLRQLQLAQRVGLNIPETLVTNCPEEARRFIEAHGPGRVIRKAFRNIAEAPRETALVEPVDLERIDTVRFAPVIFQTFVPADLDLRTTVVDGEMFTAAIRSAPEHQVDYRSGLGSATVTPYRLPDDVAARLQQLMDLMGLTFGAVDFRVTPEGGHVFLEVNPAGEYLFACDRTGQPVPEAIAACLERHDRERS</sequence>
<proteinExistence type="predicted"/>
<dbReference type="PROSITE" id="PS50975">
    <property type="entry name" value="ATP_GRASP"/>
    <property type="match status" value="1"/>
</dbReference>
<dbReference type="Proteomes" id="UP001589799">
    <property type="component" value="Unassembled WGS sequence"/>
</dbReference>
<feature type="domain" description="ATP-grasp" evidence="2">
    <location>
        <begin position="126"/>
        <end position="307"/>
    </location>
</feature>
<keyword evidence="4" id="KW-1185">Reference proteome</keyword>
<evidence type="ECO:0000259" key="2">
    <source>
        <dbReference type="PROSITE" id="PS50975"/>
    </source>
</evidence>
<dbReference type="PANTHER" id="PTHR21621:SF0">
    <property type="entry name" value="BETA-CITRYLGLUTAMATE SYNTHASE B-RELATED"/>
    <property type="match status" value="1"/>
</dbReference>
<dbReference type="SUPFAM" id="SSF56059">
    <property type="entry name" value="Glutathione synthetase ATP-binding domain-like"/>
    <property type="match status" value="1"/>
</dbReference>